<dbReference type="Proteomes" id="UP000579153">
    <property type="component" value="Unassembled WGS sequence"/>
</dbReference>
<dbReference type="EMBL" id="JACHMB010000001">
    <property type="protein sequence ID" value="MBB5779691.1"/>
    <property type="molecule type" value="Genomic_DNA"/>
</dbReference>
<evidence type="ECO:0000256" key="3">
    <source>
        <dbReference type="ARBA" id="ARBA00022989"/>
    </source>
</evidence>
<protein>
    <submittedName>
        <fullName evidence="6">APA family basic amino acid/polyamine antiporter</fullName>
    </submittedName>
</protein>
<dbReference type="RefSeq" id="WP_185072966.1">
    <property type="nucleotide sequence ID" value="NZ_JACHMB010000001.1"/>
</dbReference>
<reference evidence="6 7" key="1">
    <citation type="submission" date="2020-08" db="EMBL/GenBank/DDBJ databases">
        <title>Sequencing the genomes of 1000 actinobacteria strains.</title>
        <authorList>
            <person name="Klenk H.-P."/>
        </authorList>
    </citation>
    <scope>NUCLEOTIDE SEQUENCE [LARGE SCALE GENOMIC DNA]</scope>
    <source>
        <strain evidence="6 7">DSM 45507</strain>
    </source>
</reference>
<feature type="transmembrane region" description="Helical" evidence="5">
    <location>
        <begin position="447"/>
        <end position="464"/>
    </location>
</feature>
<gene>
    <name evidence="6" type="ORF">HD596_006447</name>
</gene>
<proteinExistence type="predicted"/>
<keyword evidence="3 5" id="KW-1133">Transmembrane helix</keyword>
<organism evidence="6 7">
    <name type="scientific">Nonomuraea jabiensis</name>
    <dbReference type="NCBI Taxonomy" id="882448"/>
    <lineage>
        <taxon>Bacteria</taxon>
        <taxon>Bacillati</taxon>
        <taxon>Actinomycetota</taxon>
        <taxon>Actinomycetes</taxon>
        <taxon>Streptosporangiales</taxon>
        <taxon>Streptosporangiaceae</taxon>
        <taxon>Nonomuraea</taxon>
    </lineage>
</organism>
<evidence type="ECO:0000256" key="5">
    <source>
        <dbReference type="SAM" id="Phobius"/>
    </source>
</evidence>
<evidence type="ECO:0000313" key="7">
    <source>
        <dbReference type="Proteomes" id="UP000579153"/>
    </source>
</evidence>
<sequence length="476" mass="50246">MSRLALAGRLLRTKPTERIIAEGGHGEGGELRRTMSLWQLTLFSVGATLGTGIFVILGQAVPKAGPAVVVSFVLAAITALFSALSYAELAGTIPVSGSSYSYAYATLGELVAWICGWCLMLEYAVSVAAVAVGWGEYLNSFLRSLFGFTLPAAITRSPGQDGGVINVTAIVIVLLATWLLLYGASESATANAIFVMIKVVVLLFFCVVAFTAFQAKNFTPFAPLGVAGITAAASQVFFSYIGFDAASTAGEEARNPKRDLPLAIILSLVIVTAVYVLVAVAAIGAMPWTQFDPKHTEASLSYIADLAVGATWPGLIVSFGAVIAIASVVLTVIFGQTRILFAMSRDGLIPRVFQRVDMRHQVPVANTLIVAAFISVLAGLVPLGQLAEATSIGTLFAFAIVNVGVLVLRYRSPELPRTFRTPLFPATPVLGAVFCVIVMAGLAGVTWVAFGLWMLVGLICYFLYGYGHSRLNAEVG</sequence>
<feature type="transmembrane region" description="Helical" evidence="5">
    <location>
        <begin position="362"/>
        <end position="383"/>
    </location>
</feature>
<dbReference type="AlphaFoldDB" id="A0A7W9G9R9"/>
<comment type="caution">
    <text evidence="6">The sequence shown here is derived from an EMBL/GenBank/DDBJ whole genome shotgun (WGS) entry which is preliminary data.</text>
</comment>
<feature type="transmembrane region" description="Helical" evidence="5">
    <location>
        <begin position="262"/>
        <end position="286"/>
    </location>
</feature>
<dbReference type="PIRSF" id="PIRSF006060">
    <property type="entry name" value="AA_transporter"/>
    <property type="match status" value="1"/>
</dbReference>
<feature type="transmembrane region" description="Helical" evidence="5">
    <location>
        <begin position="315"/>
        <end position="341"/>
    </location>
</feature>
<keyword evidence="7" id="KW-1185">Reference proteome</keyword>
<feature type="transmembrane region" description="Helical" evidence="5">
    <location>
        <begin position="193"/>
        <end position="215"/>
    </location>
</feature>
<comment type="subcellular location">
    <subcellularLocation>
        <location evidence="1">Membrane</location>
        <topology evidence="1">Multi-pass membrane protein</topology>
    </subcellularLocation>
</comment>
<keyword evidence="2 5" id="KW-0812">Transmembrane</keyword>
<dbReference type="PANTHER" id="PTHR43243:SF24">
    <property type="entry name" value="CATIONIC AMINO ACID TRANSPORT INTEGRAL MEMBRANE PROTEIN ROCE-RELATED"/>
    <property type="match status" value="1"/>
</dbReference>
<feature type="transmembrane region" description="Helical" evidence="5">
    <location>
        <begin position="389"/>
        <end position="410"/>
    </location>
</feature>
<name>A0A7W9G9R9_9ACTN</name>
<evidence type="ECO:0000313" key="6">
    <source>
        <dbReference type="EMBL" id="MBB5779691.1"/>
    </source>
</evidence>
<dbReference type="Gene3D" id="1.20.1740.10">
    <property type="entry name" value="Amino acid/polyamine transporter I"/>
    <property type="match status" value="1"/>
</dbReference>
<dbReference type="GO" id="GO:0016020">
    <property type="term" value="C:membrane"/>
    <property type="evidence" value="ECO:0007669"/>
    <property type="project" value="UniProtKB-SubCell"/>
</dbReference>
<accession>A0A7W9G9R9</accession>
<dbReference type="GO" id="GO:0015171">
    <property type="term" value="F:amino acid transmembrane transporter activity"/>
    <property type="evidence" value="ECO:0007669"/>
    <property type="project" value="TreeGrafter"/>
</dbReference>
<feature type="transmembrane region" description="Helical" evidence="5">
    <location>
        <begin position="422"/>
        <end position="441"/>
    </location>
</feature>
<feature type="transmembrane region" description="Helical" evidence="5">
    <location>
        <begin position="67"/>
        <end position="89"/>
    </location>
</feature>
<dbReference type="Pfam" id="PF13520">
    <property type="entry name" value="AA_permease_2"/>
    <property type="match status" value="1"/>
</dbReference>
<keyword evidence="4 5" id="KW-0472">Membrane</keyword>
<feature type="transmembrane region" description="Helical" evidence="5">
    <location>
        <begin position="163"/>
        <end position="181"/>
    </location>
</feature>
<feature type="transmembrane region" description="Helical" evidence="5">
    <location>
        <begin position="221"/>
        <end position="241"/>
    </location>
</feature>
<evidence type="ECO:0000256" key="1">
    <source>
        <dbReference type="ARBA" id="ARBA00004141"/>
    </source>
</evidence>
<dbReference type="InterPro" id="IPR002293">
    <property type="entry name" value="AA/rel_permease1"/>
</dbReference>
<evidence type="ECO:0000256" key="2">
    <source>
        <dbReference type="ARBA" id="ARBA00022692"/>
    </source>
</evidence>
<dbReference type="PANTHER" id="PTHR43243">
    <property type="entry name" value="INNER MEMBRANE TRANSPORTER YGJI-RELATED"/>
    <property type="match status" value="1"/>
</dbReference>
<feature type="transmembrane region" description="Helical" evidence="5">
    <location>
        <begin position="40"/>
        <end position="61"/>
    </location>
</feature>
<feature type="transmembrane region" description="Helical" evidence="5">
    <location>
        <begin position="110"/>
        <end position="134"/>
    </location>
</feature>
<evidence type="ECO:0000256" key="4">
    <source>
        <dbReference type="ARBA" id="ARBA00023136"/>
    </source>
</evidence>